<feature type="compositionally biased region" description="Low complexity" evidence="1">
    <location>
        <begin position="330"/>
        <end position="367"/>
    </location>
</feature>
<keyword evidence="2" id="KW-0472">Membrane</keyword>
<dbReference type="HOGENOM" id="CLU_283698_0_0_1"/>
<evidence type="ECO:0000256" key="1">
    <source>
        <dbReference type="SAM" id="MobiDB-lite"/>
    </source>
</evidence>
<evidence type="ECO:0000256" key="2">
    <source>
        <dbReference type="SAM" id="Phobius"/>
    </source>
</evidence>
<dbReference type="EMBL" id="KI964085">
    <property type="protein sequence ID" value="EUC41809.1"/>
    <property type="molecule type" value="Genomic_DNA"/>
</dbReference>
<reference evidence="3 4" key="1">
    <citation type="journal article" date="2013" name="PLoS Genet.">
        <title>Comparative genome structure, secondary metabolite, and effector coding capacity across Cochliobolus pathogens.</title>
        <authorList>
            <person name="Condon B.J."/>
            <person name="Leng Y."/>
            <person name="Wu D."/>
            <person name="Bushley K.E."/>
            <person name="Ohm R.A."/>
            <person name="Otillar R."/>
            <person name="Martin J."/>
            <person name="Schackwitz W."/>
            <person name="Grimwood J."/>
            <person name="MohdZainudin N."/>
            <person name="Xue C."/>
            <person name="Wang R."/>
            <person name="Manning V.A."/>
            <person name="Dhillon B."/>
            <person name="Tu Z.J."/>
            <person name="Steffenson B.J."/>
            <person name="Salamov A."/>
            <person name="Sun H."/>
            <person name="Lowry S."/>
            <person name="LaButti K."/>
            <person name="Han J."/>
            <person name="Copeland A."/>
            <person name="Lindquist E."/>
            <person name="Barry K."/>
            <person name="Schmutz J."/>
            <person name="Baker S.E."/>
            <person name="Ciuffetti L.M."/>
            <person name="Grigoriev I.V."/>
            <person name="Zhong S."/>
            <person name="Turgeon B.G."/>
        </authorList>
    </citation>
    <scope>NUCLEOTIDE SEQUENCE [LARGE SCALE GENOMIC DNA]</scope>
    <source>
        <strain evidence="3 4">ATCC 44560</strain>
    </source>
</reference>
<feature type="transmembrane region" description="Helical" evidence="2">
    <location>
        <begin position="864"/>
        <end position="887"/>
    </location>
</feature>
<evidence type="ECO:0008006" key="5">
    <source>
        <dbReference type="Google" id="ProtNLM"/>
    </source>
</evidence>
<feature type="compositionally biased region" description="Polar residues" evidence="1">
    <location>
        <begin position="1125"/>
        <end position="1134"/>
    </location>
</feature>
<evidence type="ECO:0000313" key="4">
    <source>
        <dbReference type="Proteomes" id="UP000054032"/>
    </source>
</evidence>
<dbReference type="Proteomes" id="UP000054032">
    <property type="component" value="Unassembled WGS sequence"/>
</dbReference>
<proteinExistence type="predicted"/>
<dbReference type="RefSeq" id="XP_007691672.1">
    <property type="nucleotide sequence ID" value="XM_007693482.1"/>
</dbReference>
<accession>W6Z2F5</accession>
<feature type="region of interest" description="Disordered" evidence="1">
    <location>
        <begin position="1078"/>
        <end position="1153"/>
    </location>
</feature>
<name>W6Z2F5_COCMI</name>
<gene>
    <name evidence="3" type="ORF">COCMIDRAFT_105179</name>
</gene>
<dbReference type="AlphaFoldDB" id="W6Z2F5"/>
<feature type="transmembrane region" description="Helical" evidence="2">
    <location>
        <begin position="739"/>
        <end position="763"/>
    </location>
</feature>
<feature type="transmembrane region" description="Helical" evidence="2">
    <location>
        <begin position="816"/>
        <end position="834"/>
    </location>
</feature>
<dbReference type="PANTHER" id="PTHR36911">
    <property type="entry name" value="LIM ZINC-BINDING DOMAIN-CONTAINING PROTEIN-RELATED"/>
    <property type="match status" value="1"/>
</dbReference>
<feature type="transmembrane region" description="Helical" evidence="2">
    <location>
        <begin position="907"/>
        <end position="927"/>
    </location>
</feature>
<evidence type="ECO:0000313" key="3">
    <source>
        <dbReference type="EMBL" id="EUC41809.1"/>
    </source>
</evidence>
<keyword evidence="2" id="KW-1133">Transmembrane helix</keyword>
<dbReference type="eggNOG" id="ENOG502SHWA">
    <property type="taxonomic scope" value="Eukaryota"/>
</dbReference>
<protein>
    <recommendedName>
        <fullName evidence="5">Cytochrome b561 domain-containing protein</fullName>
    </recommendedName>
</protein>
<feature type="compositionally biased region" description="Basic and acidic residues" evidence="1">
    <location>
        <begin position="1018"/>
        <end position="1032"/>
    </location>
</feature>
<dbReference type="GeneID" id="19118642"/>
<keyword evidence="2" id="KW-0812">Transmembrane</keyword>
<organism evidence="3 4">
    <name type="scientific">Bipolaris oryzae ATCC 44560</name>
    <dbReference type="NCBI Taxonomy" id="930090"/>
    <lineage>
        <taxon>Eukaryota</taxon>
        <taxon>Fungi</taxon>
        <taxon>Dikarya</taxon>
        <taxon>Ascomycota</taxon>
        <taxon>Pezizomycotina</taxon>
        <taxon>Dothideomycetes</taxon>
        <taxon>Pleosporomycetidae</taxon>
        <taxon>Pleosporales</taxon>
        <taxon>Pleosporineae</taxon>
        <taxon>Pleosporaceae</taxon>
        <taxon>Bipolaris</taxon>
    </lineage>
</organism>
<sequence>MFSSIAGTFTWCLLAFSAIFFLSYSSVGFWISGQSPDATGDYPHSLKAIFSTRTLHSLNRDPQFHDALLSLTAIVAHSSADLGGKFGWEELRNFGTNLTNGVGRIRNKQQHRHKRQDPLANFGASLEDLLGGLGIAGNSSCGLTNILGCLGGSLTDSLGTPALFLGIGLGMGTATGLNLTDAEEASAIANSIVTAYNLSATGLNFVAQQLGNGLSRQLLPAVDKGNVPVGLAAYALASGVGNATAVGLGLTKERFQPSQDSTIVGIAGNLGLGVAMPLVGKRDLKASITSWANSSTASELIQRLPRFAAAAGVGLGKGMRNGFGLHKKNNQNNNNNNGNNGNRNNNNNNNGNRNNNGNNNNNNNNGNSREQQKRQLQDVPLDSPKFPKAVRLFAKGLSQSFIEGSNFSDIHTAMSAALFGSFDVPKMIGSIAAGAGAGIGTGIAVGLDIKTTNSTSTITGDISTEEVQTALAAESFTRNFFSNFLENSSAIQKAKELITDSPPEAFKGFDAAKAAEGLGRGTIEGVMTAMSSCGGLKNLITGDFPVDAFGKVPALGQTQFNDSINGAAVGFARGLSGKATILIAEVARNLTGASQAPENVNMGKKRSIVDEDEGVSVDKINPLSTRQAQIPDGTQIPLAIDSDTAQLGAQKIVDSLTCQGVGGIISAAMGFMSTSKAEVEMIETAMGQVGVPLDPMVLRLLPQGPVVVTSGGNNFEINAQEKSIKINGQALSLFTTLTWLHVIFTSLGFLLFLPLYLILGVVWRFSVLIGYPVGEMKNRKWRMGFLTMFVVFGTTGIILGIVGMGNTGHFRDVHGILGLISFIIILPTFGLGVARLRSTMPHPSPSAFVGIKGPIGLAKSPQRIYFLSSLTIQLSLILGQFAFLQGFKILRTISLCIVDAFFSSDSSAGIVSILLVVQMSATALVGIRGWIEQHIAKNLSAGISPRTESSIFKPGRHDTMATFGFDKKDAPAAFNQAVRRRSNFSGKTEDLKGSEDSGIGAPFNFRKEGSIGEQGGVENKDRDDVGPFLSPEERDNYQERGIYNPKTGGYIQQQQQQQQQTMTNGDYYNSLAAYGERRPSSGIFDPQLSPSPRIMTRGPKTSNVSTKDLWPPPMPESERLYSRAKTANSVSSRYSRPIDGNVPVRDSFMGFGG</sequence>
<dbReference type="KEGG" id="bor:COCMIDRAFT_105179"/>
<feature type="region of interest" description="Disordered" evidence="1">
    <location>
        <begin position="321"/>
        <end position="377"/>
    </location>
</feature>
<feature type="region of interest" description="Disordered" evidence="1">
    <location>
        <begin position="984"/>
        <end position="1032"/>
    </location>
</feature>
<dbReference type="OrthoDB" id="5148443at2759"/>
<feature type="transmembrane region" description="Helical" evidence="2">
    <location>
        <begin position="784"/>
        <end position="804"/>
    </location>
</feature>
<keyword evidence="4" id="KW-1185">Reference proteome</keyword>